<keyword evidence="1" id="KW-0175">Coiled coil</keyword>
<evidence type="ECO:0000256" key="1">
    <source>
        <dbReference type="SAM" id="Coils"/>
    </source>
</evidence>
<gene>
    <name evidence="3" type="ORF">WJX72_011600</name>
</gene>
<dbReference type="InterPro" id="IPR059080">
    <property type="entry name" value="WHD_PTC1"/>
</dbReference>
<dbReference type="Proteomes" id="UP001489004">
    <property type="component" value="Unassembled WGS sequence"/>
</dbReference>
<reference evidence="3 4" key="1">
    <citation type="journal article" date="2024" name="Nat. Commun.">
        <title>Phylogenomics reveals the evolutionary origins of lichenization in chlorophyte algae.</title>
        <authorList>
            <person name="Puginier C."/>
            <person name="Libourel C."/>
            <person name="Otte J."/>
            <person name="Skaloud P."/>
            <person name="Haon M."/>
            <person name="Grisel S."/>
            <person name="Petersen M."/>
            <person name="Berrin J.G."/>
            <person name="Delaux P.M."/>
            <person name="Dal Grande F."/>
            <person name="Keller J."/>
        </authorList>
    </citation>
    <scope>NUCLEOTIDE SEQUENCE [LARGE SCALE GENOMIC DNA]</scope>
    <source>
        <strain evidence="3 4">SAG 2043</strain>
    </source>
</reference>
<sequence>MSATSPDKCVLRPALRGEARKAIGDTGLLDHLLKHLSDQTTRELEAEGAAFHEFEEIRRESAGFVRMLATHIQQAAANADSALQRCKQLEERKRAGKQQ</sequence>
<evidence type="ECO:0000313" key="4">
    <source>
        <dbReference type="Proteomes" id="UP001489004"/>
    </source>
</evidence>
<dbReference type="PANTHER" id="PTHR46740:SF2">
    <property type="entry name" value="PROTEIN DYAD"/>
    <property type="match status" value="1"/>
</dbReference>
<organism evidence="3 4">
    <name type="scientific">[Myrmecia] bisecta</name>
    <dbReference type="NCBI Taxonomy" id="41462"/>
    <lineage>
        <taxon>Eukaryota</taxon>
        <taxon>Viridiplantae</taxon>
        <taxon>Chlorophyta</taxon>
        <taxon>core chlorophytes</taxon>
        <taxon>Trebouxiophyceae</taxon>
        <taxon>Trebouxiales</taxon>
        <taxon>Trebouxiaceae</taxon>
        <taxon>Myrmecia</taxon>
    </lineage>
</organism>
<proteinExistence type="predicted"/>
<evidence type="ECO:0000259" key="2">
    <source>
        <dbReference type="Pfam" id="PF25874"/>
    </source>
</evidence>
<evidence type="ECO:0000313" key="3">
    <source>
        <dbReference type="EMBL" id="KAK9805293.1"/>
    </source>
</evidence>
<protein>
    <recommendedName>
        <fullName evidence="2">PTC1-like winged helix-turn-helix domain-containing protein</fullName>
    </recommendedName>
</protein>
<dbReference type="EMBL" id="JALJOR010000016">
    <property type="protein sequence ID" value="KAK9805293.1"/>
    <property type="molecule type" value="Genomic_DNA"/>
</dbReference>
<feature type="domain" description="PTC1-like winged helix-turn-helix" evidence="2">
    <location>
        <begin position="7"/>
        <end position="41"/>
    </location>
</feature>
<dbReference type="AlphaFoldDB" id="A0AAW1P5I0"/>
<name>A0AAW1P5I0_9CHLO</name>
<dbReference type="PANTHER" id="PTHR46740">
    <property type="entry name" value="PROTEIN DYAD"/>
    <property type="match status" value="1"/>
</dbReference>
<dbReference type="GO" id="GO:0051177">
    <property type="term" value="P:meiotic sister chromatid cohesion"/>
    <property type="evidence" value="ECO:0007669"/>
    <property type="project" value="InterPro"/>
</dbReference>
<dbReference type="Pfam" id="PF25874">
    <property type="entry name" value="WHD_plant_repro"/>
    <property type="match status" value="1"/>
</dbReference>
<accession>A0AAW1P5I0</accession>
<dbReference type="GO" id="GO:0007131">
    <property type="term" value="P:reciprocal meiotic recombination"/>
    <property type="evidence" value="ECO:0007669"/>
    <property type="project" value="InterPro"/>
</dbReference>
<keyword evidence="4" id="KW-1185">Reference proteome</keyword>
<feature type="coiled-coil region" evidence="1">
    <location>
        <begin position="72"/>
        <end position="99"/>
    </location>
</feature>
<comment type="caution">
    <text evidence="3">The sequence shown here is derived from an EMBL/GenBank/DDBJ whole genome shotgun (WGS) entry which is preliminary data.</text>
</comment>
<dbReference type="InterPro" id="IPR044221">
    <property type="entry name" value="DYAD/AMEIOTIC1"/>
</dbReference>